<proteinExistence type="predicted"/>
<evidence type="ECO:0000256" key="2">
    <source>
        <dbReference type="ARBA" id="ARBA00022630"/>
    </source>
</evidence>
<dbReference type="Gene3D" id="3.90.700.10">
    <property type="entry name" value="Succinate dehydrogenase/fumarate reductase flavoprotein, catalytic domain"/>
    <property type="match status" value="1"/>
</dbReference>
<evidence type="ECO:0000259" key="5">
    <source>
        <dbReference type="Pfam" id="PF00890"/>
    </source>
</evidence>
<name>A0A918PK76_9SPHN</name>
<organism evidence="6 7">
    <name type="scientific">Novosphingobium colocasiae</name>
    <dbReference type="NCBI Taxonomy" id="1256513"/>
    <lineage>
        <taxon>Bacteria</taxon>
        <taxon>Pseudomonadati</taxon>
        <taxon>Pseudomonadota</taxon>
        <taxon>Alphaproteobacteria</taxon>
        <taxon>Sphingomonadales</taxon>
        <taxon>Sphingomonadaceae</taxon>
        <taxon>Novosphingobium</taxon>
    </lineage>
</organism>
<comment type="cofactor">
    <cofactor evidence="1">
        <name>FAD</name>
        <dbReference type="ChEBI" id="CHEBI:57692"/>
    </cofactor>
</comment>
<dbReference type="SUPFAM" id="SSF51905">
    <property type="entry name" value="FAD/NAD(P)-binding domain"/>
    <property type="match status" value="1"/>
</dbReference>
<sequence length="582" mass="62979">MVPNPPLDNEYDLVIVGSGGGSMAAALAAQAMGKSVVILEKQDTVGGSTSFSGGVWWVPDNHLLKQDGIEDSIEKARTYFNNVVTYRGPGVTPRRRDALLEAAPRVIKFLCGLGLKVRRPHDDWPDYYDEVPGGLPEGRSLMAEPFNMKELGEWQDLLSMYPISLGMPIGADEFPTLFLMKRTWAGKLKALRFGALMMRNKLLGRLNVCNGAAIQGRMLQIALKHGIQLHRSTPVTGLVVEGGRVCGVRAMRDGEEVLVRVRAGVICNAGGFSRDDEYRRDQTGGLVGSAWTNANPGDTGEVLRAIIDLGAATDCMDTAWWVITSRGLDGVWPEGSVMPDGKVLPFFHHMDIALPHVIMVDQDGRRVANEAGSYMEIGERMLARKREKGIGLPCWAIFDRRHRERYPWGNQPPGKNPDQWFESGYMKKADTLGELAAQCGIDPAGLSEEVSRFNRFCTSGVDEDFGRGSRAFDRAHGDPSVHPNSNLGAIEQGPFYACPIFPGDVGTAGGVVADEYARVVKPSGEPIPGLYAIGNSTASVFGRCYPAAGASIIASFAFGYIAALHALDANELLTIVPATGAD</sequence>
<dbReference type="Gene3D" id="3.50.50.60">
    <property type="entry name" value="FAD/NAD(P)-binding domain"/>
    <property type="match status" value="2"/>
</dbReference>
<dbReference type="InterPro" id="IPR036188">
    <property type="entry name" value="FAD/NAD-bd_sf"/>
</dbReference>
<dbReference type="PANTHER" id="PTHR43400:SF10">
    <property type="entry name" value="3-OXOSTEROID 1-DEHYDROGENASE"/>
    <property type="match status" value="1"/>
</dbReference>
<dbReference type="GO" id="GO:0008202">
    <property type="term" value="P:steroid metabolic process"/>
    <property type="evidence" value="ECO:0007669"/>
    <property type="project" value="UniProtKB-ARBA"/>
</dbReference>
<gene>
    <name evidence="6" type="ORF">GCM10011614_27660</name>
</gene>
<protein>
    <submittedName>
        <fullName evidence="6">3-oxosteroid 1-dehydrogenase</fullName>
    </submittedName>
</protein>
<dbReference type="AlphaFoldDB" id="A0A918PK76"/>
<dbReference type="SUPFAM" id="SSF56425">
    <property type="entry name" value="Succinate dehydrogenase/fumarate reductase flavoprotein, catalytic domain"/>
    <property type="match status" value="1"/>
</dbReference>
<dbReference type="InterPro" id="IPR003953">
    <property type="entry name" value="FAD-dep_OxRdtase_2_FAD-bd"/>
</dbReference>
<evidence type="ECO:0000256" key="4">
    <source>
        <dbReference type="ARBA" id="ARBA00023002"/>
    </source>
</evidence>
<dbReference type="PANTHER" id="PTHR43400">
    <property type="entry name" value="FUMARATE REDUCTASE"/>
    <property type="match status" value="1"/>
</dbReference>
<evidence type="ECO:0000313" key="7">
    <source>
        <dbReference type="Proteomes" id="UP000648075"/>
    </source>
</evidence>
<feature type="domain" description="FAD-dependent oxidoreductase 2 FAD-binding" evidence="5">
    <location>
        <begin position="12"/>
        <end position="552"/>
    </location>
</feature>
<comment type="caution">
    <text evidence="6">The sequence shown here is derived from an EMBL/GenBank/DDBJ whole genome shotgun (WGS) entry which is preliminary data.</text>
</comment>
<dbReference type="InterPro" id="IPR027477">
    <property type="entry name" value="Succ_DH/fumarate_Rdtase_cat_sf"/>
</dbReference>
<keyword evidence="4" id="KW-0560">Oxidoreductase</keyword>
<keyword evidence="3" id="KW-0274">FAD</keyword>
<dbReference type="PRINTS" id="PR00411">
    <property type="entry name" value="PNDRDTASEI"/>
</dbReference>
<keyword evidence="7" id="KW-1185">Reference proteome</keyword>
<reference evidence="6" key="1">
    <citation type="journal article" date="2014" name="Int. J. Syst. Evol. Microbiol.">
        <title>Complete genome sequence of Corynebacterium casei LMG S-19264T (=DSM 44701T), isolated from a smear-ripened cheese.</title>
        <authorList>
            <consortium name="US DOE Joint Genome Institute (JGI-PGF)"/>
            <person name="Walter F."/>
            <person name="Albersmeier A."/>
            <person name="Kalinowski J."/>
            <person name="Ruckert C."/>
        </authorList>
    </citation>
    <scope>NUCLEOTIDE SEQUENCE</scope>
    <source>
        <strain evidence="6">KCTC 32255</strain>
    </source>
</reference>
<evidence type="ECO:0000256" key="3">
    <source>
        <dbReference type="ARBA" id="ARBA00022827"/>
    </source>
</evidence>
<reference evidence="6" key="2">
    <citation type="submission" date="2020-09" db="EMBL/GenBank/DDBJ databases">
        <authorList>
            <person name="Sun Q."/>
            <person name="Kim S."/>
        </authorList>
    </citation>
    <scope>NUCLEOTIDE SEQUENCE</scope>
    <source>
        <strain evidence="6">KCTC 32255</strain>
    </source>
</reference>
<accession>A0A918PK76</accession>
<dbReference type="InterPro" id="IPR050315">
    <property type="entry name" value="FAD-oxidoreductase_2"/>
</dbReference>
<dbReference type="EMBL" id="BMZA01000012">
    <property type="protein sequence ID" value="GGZ11186.1"/>
    <property type="molecule type" value="Genomic_DNA"/>
</dbReference>
<keyword evidence="2" id="KW-0285">Flavoprotein</keyword>
<dbReference type="GO" id="GO:0016491">
    <property type="term" value="F:oxidoreductase activity"/>
    <property type="evidence" value="ECO:0007669"/>
    <property type="project" value="UniProtKB-KW"/>
</dbReference>
<dbReference type="Proteomes" id="UP000648075">
    <property type="component" value="Unassembled WGS sequence"/>
</dbReference>
<evidence type="ECO:0000313" key="6">
    <source>
        <dbReference type="EMBL" id="GGZ11186.1"/>
    </source>
</evidence>
<dbReference type="Pfam" id="PF00890">
    <property type="entry name" value="FAD_binding_2"/>
    <property type="match status" value="1"/>
</dbReference>
<evidence type="ECO:0000256" key="1">
    <source>
        <dbReference type="ARBA" id="ARBA00001974"/>
    </source>
</evidence>